<dbReference type="STRING" id="1884381.SAMN05518846_109168"/>
<dbReference type="SMART" id="SM00382">
    <property type="entry name" value="AAA"/>
    <property type="match status" value="1"/>
</dbReference>
<name>A0A1I3XDQ9_9BACL</name>
<dbReference type="GO" id="GO:0016887">
    <property type="term" value="F:ATP hydrolysis activity"/>
    <property type="evidence" value="ECO:0007669"/>
    <property type="project" value="InterPro"/>
</dbReference>
<accession>A0A1I3XDQ9</accession>
<evidence type="ECO:0000313" key="8">
    <source>
        <dbReference type="Proteomes" id="UP000198915"/>
    </source>
</evidence>
<evidence type="ECO:0000256" key="5">
    <source>
        <dbReference type="ARBA" id="ARBA00022970"/>
    </source>
</evidence>
<proteinExistence type="inferred from homology"/>
<keyword evidence="8" id="KW-1185">Reference proteome</keyword>
<dbReference type="Gene3D" id="3.40.50.300">
    <property type="entry name" value="P-loop containing nucleotide triphosphate hydrolases"/>
    <property type="match status" value="1"/>
</dbReference>
<dbReference type="InterPro" id="IPR017871">
    <property type="entry name" value="ABC_transporter-like_CS"/>
</dbReference>
<dbReference type="AlphaFoldDB" id="A0A1I3XDQ9"/>
<dbReference type="SUPFAM" id="SSF52540">
    <property type="entry name" value="P-loop containing nucleoside triphosphate hydrolases"/>
    <property type="match status" value="1"/>
</dbReference>
<comment type="similarity">
    <text evidence="1">Belongs to the ABC transporter superfamily.</text>
</comment>
<keyword evidence="5" id="KW-0029">Amino-acid transport</keyword>
<dbReference type="RefSeq" id="WP_092270199.1">
    <property type="nucleotide sequence ID" value="NZ_FORT01000009.1"/>
</dbReference>
<dbReference type="CDD" id="cd03224">
    <property type="entry name" value="ABC_TM1139_LivF_branched"/>
    <property type="match status" value="1"/>
</dbReference>
<evidence type="ECO:0000256" key="2">
    <source>
        <dbReference type="ARBA" id="ARBA00022448"/>
    </source>
</evidence>
<evidence type="ECO:0000256" key="4">
    <source>
        <dbReference type="ARBA" id="ARBA00022840"/>
    </source>
</evidence>
<evidence type="ECO:0000256" key="3">
    <source>
        <dbReference type="ARBA" id="ARBA00022741"/>
    </source>
</evidence>
<keyword evidence="4 7" id="KW-0067">ATP-binding</keyword>
<protein>
    <submittedName>
        <fullName evidence="7">Branched-chain amino acid transport system ATP-binding protein</fullName>
    </submittedName>
</protein>
<dbReference type="InterPro" id="IPR003439">
    <property type="entry name" value="ABC_transporter-like_ATP-bd"/>
</dbReference>
<evidence type="ECO:0000259" key="6">
    <source>
        <dbReference type="PROSITE" id="PS50893"/>
    </source>
</evidence>
<organism evidence="7 8">
    <name type="scientific">Brevibacillus centrosporus</name>
    <dbReference type="NCBI Taxonomy" id="54910"/>
    <lineage>
        <taxon>Bacteria</taxon>
        <taxon>Bacillati</taxon>
        <taxon>Bacillota</taxon>
        <taxon>Bacilli</taxon>
        <taxon>Bacillales</taxon>
        <taxon>Paenibacillaceae</taxon>
        <taxon>Brevibacillus</taxon>
    </lineage>
</organism>
<dbReference type="GO" id="GO:0015807">
    <property type="term" value="P:L-amino acid transport"/>
    <property type="evidence" value="ECO:0007669"/>
    <property type="project" value="TreeGrafter"/>
</dbReference>
<evidence type="ECO:0000313" key="7">
    <source>
        <dbReference type="EMBL" id="SFK17191.1"/>
    </source>
</evidence>
<dbReference type="PROSITE" id="PS00211">
    <property type="entry name" value="ABC_TRANSPORTER_1"/>
    <property type="match status" value="1"/>
</dbReference>
<keyword evidence="2" id="KW-0813">Transport</keyword>
<keyword evidence="3" id="KW-0547">Nucleotide-binding</keyword>
<feature type="domain" description="ABC transporter" evidence="6">
    <location>
        <begin position="2"/>
        <end position="236"/>
    </location>
</feature>
<dbReference type="PANTHER" id="PTHR43820">
    <property type="entry name" value="HIGH-AFFINITY BRANCHED-CHAIN AMINO ACID TRANSPORT ATP-BINDING PROTEIN LIVF"/>
    <property type="match status" value="1"/>
</dbReference>
<sequence>MLKLEDVHTYYGYSHILQGLSFSVPKGKCVALLGRNGAGKTTTIHSIAGLTPPRTGRISYLDKPISGLPPYKIARHGIGLVPQGRRIFPSLTIRENLTVPAKDSRQTEAGQKKWDLEAVFELFPVLKEREQNMGTQLSGGQQQMLAIGRALMTNPQCILMDEPSEGLAPVIIEQVGEIITRLKDTGLSILLVEQNFYLACGAADHVLVMSKGQIVWQGSPTELLANEEIQHQYLGV</sequence>
<dbReference type="InterPro" id="IPR052156">
    <property type="entry name" value="BCAA_Transport_ATP-bd_LivF"/>
</dbReference>
<reference evidence="8" key="1">
    <citation type="submission" date="2016-10" db="EMBL/GenBank/DDBJ databases">
        <authorList>
            <person name="Varghese N."/>
            <person name="Submissions S."/>
        </authorList>
    </citation>
    <scope>NUCLEOTIDE SEQUENCE [LARGE SCALE GENOMIC DNA]</scope>
    <source>
        <strain evidence="8">OK042</strain>
    </source>
</reference>
<dbReference type="InterPro" id="IPR027417">
    <property type="entry name" value="P-loop_NTPase"/>
</dbReference>
<dbReference type="GO" id="GO:0015658">
    <property type="term" value="F:branched-chain amino acid transmembrane transporter activity"/>
    <property type="evidence" value="ECO:0007669"/>
    <property type="project" value="TreeGrafter"/>
</dbReference>
<evidence type="ECO:0000256" key="1">
    <source>
        <dbReference type="ARBA" id="ARBA00005417"/>
    </source>
</evidence>
<dbReference type="GO" id="GO:0005524">
    <property type="term" value="F:ATP binding"/>
    <property type="evidence" value="ECO:0007669"/>
    <property type="project" value="UniProtKB-KW"/>
</dbReference>
<dbReference type="Proteomes" id="UP000198915">
    <property type="component" value="Unassembled WGS sequence"/>
</dbReference>
<dbReference type="Pfam" id="PF00005">
    <property type="entry name" value="ABC_tran"/>
    <property type="match status" value="1"/>
</dbReference>
<dbReference type="PROSITE" id="PS50893">
    <property type="entry name" value="ABC_TRANSPORTER_2"/>
    <property type="match status" value="1"/>
</dbReference>
<dbReference type="EMBL" id="FORT01000009">
    <property type="protein sequence ID" value="SFK17191.1"/>
    <property type="molecule type" value="Genomic_DNA"/>
</dbReference>
<dbReference type="PANTHER" id="PTHR43820:SF2">
    <property type="entry name" value="ABC TRANSPORTER ATP-BINDING PROTEIN"/>
    <property type="match status" value="1"/>
</dbReference>
<dbReference type="InterPro" id="IPR003593">
    <property type="entry name" value="AAA+_ATPase"/>
</dbReference>
<gene>
    <name evidence="7" type="ORF">SAMN05518846_109168</name>
</gene>